<evidence type="ECO:0000313" key="2">
    <source>
        <dbReference type="Proteomes" id="UP000305906"/>
    </source>
</evidence>
<name>A0A5R9FSQ7_9ACTN</name>
<evidence type="ECO:0008006" key="3">
    <source>
        <dbReference type="Google" id="ProtNLM"/>
    </source>
</evidence>
<organism evidence="1 2">
    <name type="scientific">Streptomyces montanus</name>
    <dbReference type="NCBI Taxonomy" id="2580423"/>
    <lineage>
        <taxon>Bacteria</taxon>
        <taxon>Bacillati</taxon>
        <taxon>Actinomycetota</taxon>
        <taxon>Actinomycetes</taxon>
        <taxon>Kitasatosporales</taxon>
        <taxon>Streptomycetaceae</taxon>
        <taxon>Streptomyces</taxon>
    </lineage>
</organism>
<sequence length="559" mass="63724">MPERTEHALLHIKYVDDALAEQGVAAVEGATSGISLRILARALPDGRTSVAVSLYRRVHRMRASGKAFHYWTSEKLTSMARTKKDLVVLREIDRRTGKSNTRHVFSESVVESWIHGLSGTLERWVHSNPQARRLEGPEPEGVDNAVDQAIAAIREHIGELPNWNDRFPLLKDDRQDRPASAYLPYLDCHNHAQVAKNLFGVRAYRRPLAREVERLDISTLSWFAMFRGLVPVDWLIDAMGTTKTASGRSLMRELSLTSLQRRGIRSILRRTPQPVLRRILKEPVHQARRTLADAADCTAHRLAVTRDLDLLPEIITARGQRRVRGSRDLEHLVRDLPAIERWHDPRGRTAQRVMQEEIYALREMEHYNREIRLLPEGTAQVADWDLWKDEAFRVQALGLIEDRRRELMAARDRERYEREEARRLERIAKQAQRHQWALQTAALMDGREAAPGLSFVVARDAETLSRWGAMLNNCIGGYAGELELDVFAAVCEADGRVRLNLQITQSHGVEQILGKNNRDAVRELGEAAQQVVDGLVAMEVRFHSDALGMDGLRLPQRTH</sequence>
<dbReference type="AlphaFoldDB" id="A0A5R9FSQ7"/>
<dbReference type="Proteomes" id="UP000305906">
    <property type="component" value="Unassembled WGS sequence"/>
</dbReference>
<evidence type="ECO:0000313" key="1">
    <source>
        <dbReference type="EMBL" id="TLS44900.1"/>
    </source>
</evidence>
<accession>A0A5R9FSQ7</accession>
<gene>
    <name evidence="1" type="ORF">FE633_17280</name>
</gene>
<reference evidence="1 2" key="1">
    <citation type="submission" date="2019-05" db="EMBL/GenBank/DDBJ databases">
        <title>Streptomyces sp. NEAU-C151, a novel actinomycete isolated from soil.</title>
        <authorList>
            <person name="Han L."/>
            <person name="Jiang H."/>
        </authorList>
    </citation>
    <scope>NUCLEOTIDE SEQUENCE [LARGE SCALE GENOMIC DNA]</scope>
    <source>
        <strain evidence="1 2">NEAU-C151</strain>
    </source>
</reference>
<protein>
    <recommendedName>
        <fullName evidence="3">PcfJ-like protein</fullName>
    </recommendedName>
</protein>
<comment type="caution">
    <text evidence="1">The sequence shown here is derived from an EMBL/GenBank/DDBJ whole genome shotgun (WGS) entry which is preliminary data.</text>
</comment>
<dbReference type="EMBL" id="VBZC01000017">
    <property type="protein sequence ID" value="TLS44900.1"/>
    <property type="molecule type" value="Genomic_DNA"/>
</dbReference>
<dbReference type="RefSeq" id="WP_138046058.1">
    <property type="nucleotide sequence ID" value="NZ_VBZC01000017.1"/>
</dbReference>
<proteinExistence type="predicted"/>
<keyword evidence="2" id="KW-1185">Reference proteome</keyword>